<keyword evidence="10" id="KW-1185">Reference proteome</keyword>
<comment type="function">
    <text evidence="4 7">Involved in protein N-glycosylation. Essential for the second step of the dolichol-linked oligosaccharide pathway.</text>
</comment>
<comment type="catalytic activity">
    <reaction evidence="6">
        <text>an N-acetyl-alpha-D-glucosaminyl-diphospho-di-trans,poly-cis-dolichol + UDP-N-acetyl-alpha-D-glucosamine = an N,N'-diacetylchitobiosyl-diphospho-di-trans,poly-cis-dolichol + UDP + H(+)</text>
        <dbReference type="Rhea" id="RHEA:23380"/>
        <dbReference type="Rhea" id="RHEA-COMP:19507"/>
        <dbReference type="Rhea" id="RHEA-COMP:19510"/>
        <dbReference type="ChEBI" id="CHEBI:15378"/>
        <dbReference type="ChEBI" id="CHEBI:57269"/>
        <dbReference type="ChEBI" id="CHEBI:57705"/>
        <dbReference type="ChEBI" id="CHEBI:58223"/>
        <dbReference type="ChEBI" id="CHEBI:58427"/>
        <dbReference type="EC" id="2.4.1.141"/>
    </reaction>
</comment>
<comment type="subunit">
    <text evidence="1 7">Heterodimer with ALG14 to form a functional enzyme.</text>
</comment>
<accession>A0A9P5CIM8</accession>
<evidence type="ECO:0000313" key="10">
    <source>
        <dbReference type="Proteomes" id="UP000803844"/>
    </source>
</evidence>
<feature type="domain" description="Glycosyl transferase family 28 C-terminal" evidence="8">
    <location>
        <begin position="10"/>
        <end position="138"/>
    </location>
</feature>
<evidence type="ECO:0000313" key="9">
    <source>
        <dbReference type="EMBL" id="KAF3760819.1"/>
    </source>
</evidence>
<dbReference type="AlphaFoldDB" id="A0A9P5CIM8"/>
<organism evidence="9 10">
    <name type="scientific">Cryphonectria parasitica (strain ATCC 38755 / EP155)</name>
    <dbReference type="NCBI Taxonomy" id="660469"/>
    <lineage>
        <taxon>Eukaryota</taxon>
        <taxon>Fungi</taxon>
        <taxon>Dikarya</taxon>
        <taxon>Ascomycota</taxon>
        <taxon>Pezizomycotina</taxon>
        <taxon>Sordariomycetes</taxon>
        <taxon>Sordariomycetidae</taxon>
        <taxon>Diaporthales</taxon>
        <taxon>Cryphonectriaceae</taxon>
        <taxon>Cryphonectria-Endothia species complex</taxon>
        <taxon>Cryphonectria</taxon>
    </lineage>
</organism>
<evidence type="ECO:0000256" key="6">
    <source>
        <dbReference type="ARBA" id="ARBA00048184"/>
    </source>
</evidence>
<dbReference type="GO" id="GO:0006488">
    <property type="term" value="P:dolichol-linked oligosaccharide biosynthetic process"/>
    <property type="evidence" value="ECO:0007669"/>
    <property type="project" value="TreeGrafter"/>
</dbReference>
<dbReference type="InterPro" id="IPR052474">
    <property type="entry name" value="UDP-GlcNAc_transferase"/>
</dbReference>
<reference evidence="9" key="1">
    <citation type="journal article" date="2020" name="Phytopathology">
        <title>Genome sequence of the chestnut blight fungus Cryphonectria parasitica EP155: A fundamental resource for an archetypical invasive plant pathogen.</title>
        <authorList>
            <person name="Crouch J.A."/>
            <person name="Dawe A."/>
            <person name="Aerts A."/>
            <person name="Barry K."/>
            <person name="Churchill A.C.L."/>
            <person name="Grimwood J."/>
            <person name="Hillman B."/>
            <person name="Milgroom M.G."/>
            <person name="Pangilinan J."/>
            <person name="Smith M."/>
            <person name="Salamov A."/>
            <person name="Schmutz J."/>
            <person name="Yadav J."/>
            <person name="Grigoriev I.V."/>
            <person name="Nuss D."/>
        </authorList>
    </citation>
    <scope>NUCLEOTIDE SEQUENCE</scope>
    <source>
        <strain evidence="9">EP155</strain>
    </source>
</reference>
<dbReference type="Pfam" id="PF04101">
    <property type="entry name" value="Glyco_tran_28_C"/>
    <property type="match status" value="1"/>
</dbReference>
<evidence type="ECO:0000256" key="7">
    <source>
        <dbReference type="RuleBase" id="RU362128"/>
    </source>
</evidence>
<dbReference type="Gene3D" id="3.40.50.2000">
    <property type="entry name" value="Glycogen Phosphorylase B"/>
    <property type="match status" value="1"/>
</dbReference>
<dbReference type="PANTHER" id="PTHR47043">
    <property type="entry name" value="UDP-N-ACETYLGLUCOSAMINE TRANSFERASE SUBUNIT ALG13"/>
    <property type="match status" value="1"/>
</dbReference>
<dbReference type="SUPFAM" id="SSF53756">
    <property type="entry name" value="UDP-Glycosyltransferase/glycogen phosphorylase"/>
    <property type="match status" value="1"/>
</dbReference>
<protein>
    <recommendedName>
        <fullName evidence="3 7">UDP-N-acetylglucosamine transferase subunit ALG13</fullName>
        <ecNumber evidence="2 7">2.4.1.141</ecNumber>
    </recommendedName>
    <alternativeName>
        <fullName evidence="5 7">Asparagine-linked glycosylation protein 13</fullName>
    </alternativeName>
</protein>
<gene>
    <name evidence="7" type="primary">ALG13</name>
    <name evidence="9" type="ORF">M406DRAFT_103503</name>
</gene>
<dbReference type="Proteomes" id="UP000803844">
    <property type="component" value="Unassembled WGS sequence"/>
</dbReference>
<proteinExistence type="inferred from homology"/>
<dbReference type="InterPro" id="IPR007235">
    <property type="entry name" value="Glyco_trans_28_C"/>
</dbReference>
<dbReference type="PANTHER" id="PTHR47043:SF1">
    <property type="entry name" value="UDP-N-ACETYLGLUCOSAMINE TRANSFERASE SUBUNIT ALG13"/>
    <property type="match status" value="1"/>
</dbReference>
<evidence type="ECO:0000259" key="8">
    <source>
        <dbReference type="Pfam" id="PF04101"/>
    </source>
</evidence>
<dbReference type="OrthoDB" id="20273at2759"/>
<evidence type="ECO:0000256" key="1">
    <source>
        <dbReference type="ARBA" id="ARBA00011198"/>
    </source>
</evidence>
<dbReference type="GO" id="GO:0043541">
    <property type="term" value="C:UDP-N-acetylglucosamine transferase complex"/>
    <property type="evidence" value="ECO:0007669"/>
    <property type="project" value="TreeGrafter"/>
</dbReference>
<comment type="caution">
    <text evidence="9">The sequence shown here is derived from an EMBL/GenBank/DDBJ whole genome shotgun (WGS) entry which is preliminary data.</text>
</comment>
<keyword evidence="7" id="KW-0808">Transferase</keyword>
<comment type="subcellular location">
    <subcellularLocation>
        <location evidence="7">Endoplasmic reticulum</location>
    </subcellularLocation>
</comment>
<name>A0A9P5CIM8_CRYP1</name>
<keyword evidence="7" id="KW-0328">Glycosyltransferase</keyword>
<evidence type="ECO:0000256" key="2">
    <source>
        <dbReference type="ARBA" id="ARBA00012614"/>
    </source>
</evidence>
<dbReference type="EC" id="2.4.1.141" evidence="2 7"/>
<keyword evidence="7" id="KW-0256">Endoplasmic reticulum</keyword>
<evidence type="ECO:0000256" key="4">
    <source>
        <dbReference type="ARBA" id="ARBA00024804"/>
    </source>
</evidence>
<evidence type="ECO:0000256" key="3">
    <source>
        <dbReference type="ARBA" id="ARBA00017468"/>
    </source>
</evidence>
<evidence type="ECO:0000256" key="5">
    <source>
        <dbReference type="ARBA" id="ARBA00032061"/>
    </source>
</evidence>
<sequence>MDRVEDGRVALVTGGATVVFKELIDETLAADFLNALQRSGFSTLLLQCGTYHGEVLQKLVNTKHENLTINAFDFDSNLKEQMKKCRGEANVQPAGIVISHAGTGTIADCAEVQVAQIIVANPNLMDNHQAEFAKAMARNHATIIQGHLGSLAQAIPEALEAIKTTGLDLLDSYREPAFPVREDDRLTFLDQVIAVDL</sequence>
<dbReference type="GO" id="GO:0004577">
    <property type="term" value="F:N-acetylglucosaminyldiphosphodolichol N-acetylglucosaminyltransferase activity"/>
    <property type="evidence" value="ECO:0007669"/>
    <property type="project" value="UniProtKB-EC"/>
</dbReference>
<comment type="similarity">
    <text evidence="7">Belongs to the glycosyltransferase 28 family.</text>
</comment>
<dbReference type="EMBL" id="MU032352">
    <property type="protein sequence ID" value="KAF3760819.1"/>
    <property type="molecule type" value="Genomic_DNA"/>
</dbReference>